<evidence type="ECO:0000256" key="4">
    <source>
        <dbReference type="ARBA" id="ARBA00022989"/>
    </source>
</evidence>
<dbReference type="GO" id="GO:0015205">
    <property type="term" value="F:nucleobase transmembrane transporter activity"/>
    <property type="evidence" value="ECO:0007669"/>
    <property type="project" value="TreeGrafter"/>
</dbReference>
<feature type="transmembrane region" description="Helical" evidence="7">
    <location>
        <begin position="396"/>
        <end position="421"/>
    </location>
</feature>
<keyword evidence="5 7" id="KW-0472">Membrane</keyword>
<evidence type="ECO:0008006" key="10">
    <source>
        <dbReference type="Google" id="ProtNLM"/>
    </source>
</evidence>
<feature type="transmembrane region" description="Helical" evidence="7">
    <location>
        <begin position="119"/>
        <end position="141"/>
    </location>
</feature>
<evidence type="ECO:0000256" key="6">
    <source>
        <dbReference type="SAM" id="MobiDB-lite"/>
    </source>
</evidence>
<dbReference type="InterPro" id="IPR045225">
    <property type="entry name" value="Uracil/uridine/allantoin_perm"/>
</dbReference>
<dbReference type="AlphaFoldDB" id="A0A9P6B020"/>
<proteinExistence type="inferred from homology"/>
<evidence type="ECO:0000256" key="3">
    <source>
        <dbReference type="ARBA" id="ARBA00022692"/>
    </source>
</evidence>
<comment type="subcellular location">
    <subcellularLocation>
        <location evidence="1">Membrane</location>
        <topology evidence="1">Multi-pass membrane protein</topology>
    </subcellularLocation>
</comment>
<feature type="transmembrane region" description="Helical" evidence="7">
    <location>
        <begin position="282"/>
        <end position="307"/>
    </location>
</feature>
<gene>
    <name evidence="8" type="ORF">BS47DRAFT_1392449</name>
</gene>
<evidence type="ECO:0000256" key="5">
    <source>
        <dbReference type="ARBA" id="ARBA00023136"/>
    </source>
</evidence>
<feature type="transmembrane region" description="Helical" evidence="7">
    <location>
        <begin position="174"/>
        <end position="195"/>
    </location>
</feature>
<keyword evidence="4 7" id="KW-1133">Transmembrane helix</keyword>
<feature type="region of interest" description="Disordered" evidence="6">
    <location>
        <begin position="494"/>
        <end position="515"/>
    </location>
</feature>
<evidence type="ECO:0000256" key="1">
    <source>
        <dbReference type="ARBA" id="ARBA00004141"/>
    </source>
</evidence>
<comment type="similarity">
    <text evidence="2">Belongs to the purine-cytosine permease (2.A.39) family.</text>
</comment>
<feature type="transmembrane region" description="Helical" evidence="7">
    <location>
        <begin position="244"/>
        <end position="261"/>
    </location>
</feature>
<evidence type="ECO:0000313" key="9">
    <source>
        <dbReference type="Proteomes" id="UP000886523"/>
    </source>
</evidence>
<reference evidence="8" key="1">
    <citation type="journal article" date="2020" name="Nat. Commun.">
        <title>Large-scale genome sequencing of mycorrhizal fungi provides insights into the early evolution of symbiotic traits.</title>
        <authorList>
            <person name="Miyauchi S."/>
            <person name="Kiss E."/>
            <person name="Kuo A."/>
            <person name="Drula E."/>
            <person name="Kohler A."/>
            <person name="Sanchez-Garcia M."/>
            <person name="Morin E."/>
            <person name="Andreopoulos B."/>
            <person name="Barry K.W."/>
            <person name="Bonito G."/>
            <person name="Buee M."/>
            <person name="Carver A."/>
            <person name="Chen C."/>
            <person name="Cichocki N."/>
            <person name="Clum A."/>
            <person name="Culley D."/>
            <person name="Crous P.W."/>
            <person name="Fauchery L."/>
            <person name="Girlanda M."/>
            <person name="Hayes R.D."/>
            <person name="Keri Z."/>
            <person name="LaButti K."/>
            <person name="Lipzen A."/>
            <person name="Lombard V."/>
            <person name="Magnuson J."/>
            <person name="Maillard F."/>
            <person name="Murat C."/>
            <person name="Nolan M."/>
            <person name="Ohm R.A."/>
            <person name="Pangilinan J."/>
            <person name="Pereira M.F."/>
            <person name="Perotto S."/>
            <person name="Peter M."/>
            <person name="Pfister S."/>
            <person name="Riley R."/>
            <person name="Sitrit Y."/>
            <person name="Stielow J.B."/>
            <person name="Szollosi G."/>
            <person name="Zifcakova L."/>
            <person name="Stursova M."/>
            <person name="Spatafora J.W."/>
            <person name="Tedersoo L."/>
            <person name="Vaario L.M."/>
            <person name="Yamada A."/>
            <person name="Yan M."/>
            <person name="Wang P."/>
            <person name="Xu J."/>
            <person name="Bruns T."/>
            <person name="Baldrian P."/>
            <person name="Vilgalys R."/>
            <person name="Dunand C."/>
            <person name="Henrissat B."/>
            <person name="Grigoriev I.V."/>
            <person name="Hibbett D."/>
            <person name="Nagy L.G."/>
            <person name="Martin F.M."/>
        </authorList>
    </citation>
    <scope>NUCLEOTIDE SEQUENCE</scope>
    <source>
        <strain evidence="8">UP504</strain>
    </source>
</reference>
<dbReference type="PANTHER" id="PTHR30618:SF0">
    <property type="entry name" value="PURINE-URACIL PERMEASE NCS1"/>
    <property type="match status" value="1"/>
</dbReference>
<feature type="compositionally biased region" description="Basic and acidic residues" evidence="6">
    <location>
        <begin position="501"/>
        <end position="515"/>
    </location>
</feature>
<evidence type="ECO:0000256" key="2">
    <source>
        <dbReference type="ARBA" id="ARBA00008974"/>
    </source>
</evidence>
<evidence type="ECO:0000313" key="8">
    <source>
        <dbReference type="EMBL" id="KAF9514500.1"/>
    </source>
</evidence>
<organism evidence="8 9">
    <name type="scientific">Hydnum rufescens UP504</name>
    <dbReference type="NCBI Taxonomy" id="1448309"/>
    <lineage>
        <taxon>Eukaryota</taxon>
        <taxon>Fungi</taxon>
        <taxon>Dikarya</taxon>
        <taxon>Basidiomycota</taxon>
        <taxon>Agaricomycotina</taxon>
        <taxon>Agaricomycetes</taxon>
        <taxon>Cantharellales</taxon>
        <taxon>Hydnaceae</taxon>
        <taxon>Hydnum</taxon>
    </lineage>
</organism>
<accession>A0A9P6B020</accession>
<dbReference type="OrthoDB" id="2018619at2759"/>
<feature type="transmembrane region" description="Helical" evidence="7">
    <location>
        <begin position="449"/>
        <end position="475"/>
    </location>
</feature>
<feature type="transmembrane region" description="Helical" evidence="7">
    <location>
        <begin position="370"/>
        <end position="390"/>
    </location>
</feature>
<evidence type="ECO:0000256" key="7">
    <source>
        <dbReference type="SAM" id="Phobius"/>
    </source>
</evidence>
<dbReference type="InterPro" id="IPR001248">
    <property type="entry name" value="Pur-cyt_permease"/>
</dbReference>
<name>A0A9P6B020_9AGAM</name>
<keyword evidence="9" id="KW-1185">Reference proteome</keyword>
<feature type="transmembrane region" description="Helical" evidence="7">
    <location>
        <begin position="202"/>
        <end position="224"/>
    </location>
</feature>
<sequence length="515" mass="57867">MGRFRVNFEGMTSLKAWELHPEPSTLATNPNYSNKDMDPTPPDQRVWSMFSYISLWISDAFNTASWELASASISLGLGWRQSLEAIAIGHILIALVITANGVIGARLHVPFPVLNRSSFGFWFSYFTVISRAVLAMFWFAIQTFTGSECVYQMIKAIWPSFAHLPNHIPASSNITSAGLLSYFIFWLIQFPFLLVSPQRIRWLFLVKATIVPPTFLAMMIWAFAKTGGGPLLNQPSAIQGSLQSWAWLNTMNSALGNYATMSVNIPDFTRYARRPRDTVVQLIIIPIFFTFTAFIGIAVTSAGNILYGSYIWDPLRLIDKWDNRAAHSLLRSLSLWPPLEPTFLQTLSLLRMISRLWLRRSGDPAPALSSWSQIICAIIGGWAICPWEILAHAIGFLSFMSGYTIVLSPIAAVMIVDYWLVKRGNVDIPALYRPEGRYRYWYGTNWRAALALFVTIPLGLPGLINFVIAAVLYYLTSTLFPATEASVSHTIYGNDDDRESVEDRVSGEEEKKMAV</sequence>
<dbReference type="GO" id="GO:0005886">
    <property type="term" value="C:plasma membrane"/>
    <property type="evidence" value="ECO:0007669"/>
    <property type="project" value="TreeGrafter"/>
</dbReference>
<feature type="transmembrane region" description="Helical" evidence="7">
    <location>
        <begin position="85"/>
        <end position="107"/>
    </location>
</feature>
<protein>
    <recommendedName>
        <fullName evidence="10">Allantoin permease</fullName>
    </recommendedName>
</protein>
<comment type="caution">
    <text evidence="8">The sequence shown here is derived from an EMBL/GenBank/DDBJ whole genome shotgun (WGS) entry which is preliminary data.</text>
</comment>
<dbReference type="Gene3D" id="1.10.4160.10">
    <property type="entry name" value="Hydantoin permease"/>
    <property type="match status" value="1"/>
</dbReference>
<dbReference type="Proteomes" id="UP000886523">
    <property type="component" value="Unassembled WGS sequence"/>
</dbReference>
<keyword evidence="3 7" id="KW-0812">Transmembrane</keyword>
<dbReference type="PANTHER" id="PTHR30618">
    <property type="entry name" value="NCS1 FAMILY PURINE/PYRIMIDINE TRANSPORTER"/>
    <property type="match status" value="1"/>
</dbReference>
<dbReference type="Pfam" id="PF02133">
    <property type="entry name" value="Transp_cyt_pur"/>
    <property type="match status" value="1"/>
</dbReference>
<dbReference type="EMBL" id="MU128960">
    <property type="protein sequence ID" value="KAF9514500.1"/>
    <property type="molecule type" value="Genomic_DNA"/>
</dbReference>